<feature type="region of interest" description="Disordered" evidence="6">
    <location>
        <begin position="1"/>
        <end position="39"/>
    </location>
</feature>
<sequence>MKTRSKPSTKSEKETPESISGSSTAKVQLSPEEANPPQLFILPDHLSNEARIIQLEHPRHGTKSPYVVCPERGFYELTKVGAPETTRRSWLLSSEASTSIDQEDAIPSEPIADKSDKLSAKGYVLRNANLLVATPIDSLFFALPALAPPVSTSKSSKPQKKLFLSSEDYFERITIASPQISAFLEVESIRASIEKRMAKICDTADAGDEIMYRISEDKLLAELLKKATKMAENGLTASMEERFVRKPLEVPTIIVSPEDISTNHEDITPAASGLTTPLADTPGTQTTDTSTESASASFSNTSTAATSFSEDSLSTGLVKAPNTLPISGAPDGVADLLRLRTALFFLCSKYIPPHLSESIKVLLSSPTSSTDFGPLDTHLAHLAKLRQDALAARSLGDVSRKRSMLDDGEEEESRAEKKRKIEEEEKRKKAGESRGVKNLKKVNISGMKKMSDFFGKK</sequence>
<dbReference type="Gene3D" id="1.10.20.120">
    <property type="match status" value="1"/>
</dbReference>
<dbReference type="InterPro" id="IPR041195">
    <property type="entry name" value="Rnh202_N"/>
</dbReference>
<evidence type="ECO:0000256" key="5">
    <source>
        <dbReference type="ARBA" id="ARBA00033464"/>
    </source>
</evidence>
<dbReference type="PANTHER" id="PTHR13383">
    <property type="entry name" value="RIBONUCLEASE H2 SUBUNIT B"/>
    <property type="match status" value="1"/>
</dbReference>
<gene>
    <name evidence="9" type="ORF">BP5553_01811</name>
</gene>
<dbReference type="PANTHER" id="PTHR13383:SF11">
    <property type="entry name" value="RIBONUCLEASE H2 SUBUNIT B"/>
    <property type="match status" value="1"/>
</dbReference>
<evidence type="ECO:0000256" key="2">
    <source>
        <dbReference type="ARBA" id="ARBA00019062"/>
    </source>
</evidence>
<dbReference type="Pfam" id="PF09468">
    <property type="entry name" value="RNase_H2-Ydr279"/>
    <property type="match status" value="1"/>
</dbReference>
<feature type="region of interest" description="Disordered" evidence="6">
    <location>
        <begin position="400"/>
        <end position="443"/>
    </location>
</feature>
<reference evidence="9 10" key="1">
    <citation type="journal article" date="2018" name="IMA Fungus">
        <title>IMA Genome-F 9: Draft genome sequence of Annulohypoxylon stygium, Aspergillus mulundensis, Berkeleyomyces basicola (syn. Thielaviopsis basicola), Ceratocystis smalleyi, two Cercospora beticola strains, Coleophoma cylindrospora, Fusarium fracticaudum, Phialophora cf. hyalina, and Morchella septimelata.</title>
        <authorList>
            <person name="Wingfield B.D."/>
            <person name="Bills G.F."/>
            <person name="Dong Y."/>
            <person name="Huang W."/>
            <person name="Nel W.J."/>
            <person name="Swalarsk-Parry B.S."/>
            <person name="Vaghefi N."/>
            <person name="Wilken P.M."/>
            <person name="An Z."/>
            <person name="de Beer Z.W."/>
            <person name="De Vos L."/>
            <person name="Chen L."/>
            <person name="Duong T.A."/>
            <person name="Gao Y."/>
            <person name="Hammerbacher A."/>
            <person name="Kikkert J.R."/>
            <person name="Li Y."/>
            <person name="Li H."/>
            <person name="Li K."/>
            <person name="Li Q."/>
            <person name="Liu X."/>
            <person name="Ma X."/>
            <person name="Naidoo K."/>
            <person name="Pethybridge S.J."/>
            <person name="Sun J."/>
            <person name="Steenkamp E.T."/>
            <person name="van der Nest M.A."/>
            <person name="van Wyk S."/>
            <person name="Wingfield M.J."/>
            <person name="Xiong C."/>
            <person name="Yue Q."/>
            <person name="Zhang X."/>
        </authorList>
    </citation>
    <scope>NUCLEOTIDE SEQUENCE [LARGE SCALE GENOMIC DNA]</scope>
    <source>
        <strain evidence="9 10">BP 5553</strain>
    </source>
</reference>
<feature type="compositionally biased region" description="Low complexity" evidence="6">
    <location>
        <begin position="284"/>
        <end position="301"/>
    </location>
</feature>
<comment type="subcellular location">
    <subcellularLocation>
        <location evidence="1">Nucleus</location>
    </subcellularLocation>
</comment>
<accession>A0A370U222</accession>
<comment type="function">
    <text evidence="4">Non catalytic subunit of RNase H2, an endonuclease that specifically degrades the RNA of RNA:DNA hybrids. Participates in DNA replication, possibly by mediating the removal of lagging-strand Okazaki fragment RNA primers during DNA replication. Mediates the excision of single ribonucleotides from DNA:RNA duplexes.</text>
</comment>
<dbReference type="CDD" id="cd09270">
    <property type="entry name" value="RNase_H2-B"/>
    <property type="match status" value="1"/>
</dbReference>
<feature type="compositionally biased region" description="Basic and acidic residues" evidence="6">
    <location>
        <begin position="419"/>
        <end position="435"/>
    </location>
</feature>
<dbReference type="InterPro" id="IPR040456">
    <property type="entry name" value="RNase_H2_suB"/>
</dbReference>
<keyword evidence="3" id="KW-0539">Nucleus</keyword>
<evidence type="ECO:0000256" key="4">
    <source>
        <dbReference type="ARBA" id="ARBA00024778"/>
    </source>
</evidence>
<dbReference type="GeneID" id="43594660"/>
<dbReference type="GO" id="GO:0005654">
    <property type="term" value="C:nucleoplasm"/>
    <property type="evidence" value="ECO:0007669"/>
    <property type="project" value="TreeGrafter"/>
</dbReference>
<dbReference type="AlphaFoldDB" id="A0A370U222"/>
<dbReference type="GO" id="GO:0032299">
    <property type="term" value="C:ribonuclease H2 complex"/>
    <property type="evidence" value="ECO:0007669"/>
    <property type="project" value="InterPro"/>
</dbReference>
<dbReference type="RefSeq" id="XP_031874488.1">
    <property type="nucleotide sequence ID" value="XM_032010434.1"/>
</dbReference>
<dbReference type="STRING" id="2656787.A0A370U222"/>
<dbReference type="EMBL" id="NPIC01000001">
    <property type="protein sequence ID" value="RDL41832.1"/>
    <property type="molecule type" value="Genomic_DNA"/>
</dbReference>
<dbReference type="InterPro" id="IPR019024">
    <property type="entry name" value="RNase_H2_suB_wHTH"/>
</dbReference>
<feature type="domain" description="Ribonuclease H2 subunit B wHTH" evidence="7">
    <location>
        <begin position="140"/>
        <end position="360"/>
    </location>
</feature>
<proteinExistence type="predicted"/>
<evidence type="ECO:0000256" key="3">
    <source>
        <dbReference type="ARBA" id="ARBA00023242"/>
    </source>
</evidence>
<protein>
    <recommendedName>
        <fullName evidence="2">Ribonuclease H2 subunit B</fullName>
    </recommendedName>
    <alternativeName>
        <fullName evidence="5">Ribonuclease HI subunit B</fullName>
    </alternativeName>
</protein>
<dbReference type="OrthoDB" id="29098at2759"/>
<feature type="compositionally biased region" description="Polar residues" evidence="6">
    <location>
        <begin position="17"/>
        <end position="27"/>
    </location>
</feature>
<feature type="region of interest" description="Disordered" evidence="6">
    <location>
        <begin position="259"/>
        <end position="301"/>
    </location>
</feature>
<dbReference type="Pfam" id="PF17745">
    <property type="entry name" value="Ydr279_N"/>
    <property type="match status" value="1"/>
</dbReference>
<evidence type="ECO:0000256" key="1">
    <source>
        <dbReference type="ARBA" id="ARBA00004123"/>
    </source>
</evidence>
<keyword evidence="10" id="KW-1185">Reference proteome</keyword>
<comment type="caution">
    <text evidence="9">The sequence shown here is derived from an EMBL/GenBank/DDBJ whole genome shotgun (WGS) entry which is preliminary data.</text>
</comment>
<evidence type="ECO:0000313" key="9">
    <source>
        <dbReference type="EMBL" id="RDL41832.1"/>
    </source>
</evidence>
<feature type="domain" description="Rnh202 triple barrel" evidence="8">
    <location>
        <begin position="41"/>
        <end position="137"/>
    </location>
</feature>
<name>A0A370U222_9HELO</name>
<evidence type="ECO:0000259" key="7">
    <source>
        <dbReference type="Pfam" id="PF09468"/>
    </source>
</evidence>
<dbReference type="Proteomes" id="UP000254866">
    <property type="component" value="Unassembled WGS sequence"/>
</dbReference>
<organism evidence="9 10">
    <name type="scientific">Venustampulla echinocandica</name>
    <dbReference type="NCBI Taxonomy" id="2656787"/>
    <lineage>
        <taxon>Eukaryota</taxon>
        <taxon>Fungi</taxon>
        <taxon>Dikarya</taxon>
        <taxon>Ascomycota</taxon>
        <taxon>Pezizomycotina</taxon>
        <taxon>Leotiomycetes</taxon>
        <taxon>Helotiales</taxon>
        <taxon>Pleuroascaceae</taxon>
        <taxon>Venustampulla</taxon>
    </lineage>
</organism>
<evidence type="ECO:0000313" key="10">
    <source>
        <dbReference type="Proteomes" id="UP000254866"/>
    </source>
</evidence>
<dbReference type="GO" id="GO:0006401">
    <property type="term" value="P:RNA catabolic process"/>
    <property type="evidence" value="ECO:0007669"/>
    <property type="project" value="TreeGrafter"/>
</dbReference>
<evidence type="ECO:0000259" key="8">
    <source>
        <dbReference type="Pfam" id="PF17745"/>
    </source>
</evidence>
<evidence type="ECO:0000256" key="6">
    <source>
        <dbReference type="SAM" id="MobiDB-lite"/>
    </source>
</evidence>